<dbReference type="SMART" id="SM00226">
    <property type="entry name" value="LMWPc"/>
    <property type="match status" value="1"/>
</dbReference>
<proteinExistence type="inferred from homology"/>
<dbReference type="CDD" id="cd16344">
    <property type="entry name" value="LMWPAP"/>
    <property type="match status" value="1"/>
</dbReference>
<reference evidence="11" key="1">
    <citation type="submission" date="2019-11" db="EMBL/GenBank/DDBJ databases">
        <authorList>
            <person name="Feng L."/>
        </authorList>
    </citation>
    <scope>NUCLEOTIDE SEQUENCE</scope>
    <source>
        <strain evidence="11">SsimulansLFYP27</strain>
    </source>
</reference>
<dbReference type="InterPro" id="IPR017867">
    <property type="entry name" value="Tyr_phospatase_low_mol_wt"/>
</dbReference>
<keyword evidence="4" id="KW-0904">Protein phosphatase</keyword>
<keyword evidence="3 11" id="KW-0378">Hydrolase</keyword>
<dbReference type="AlphaFoldDB" id="A0A6N3FGW1"/>
<dbReference type="PANTHER" id="PTHR11717">
    <property type="entry name" value="LOW MOLECULAR WEIGHT PROTEIN TYROSINE PHOSPHATASE"/>
    <property type="match status" value="1"/>
</dbReference>
<comment type="catalytic activity">
    <reaction evidence="8">
        <text>O-phospho-L-tyrosyl-[protein] + H2O = L-tyrosyl-[protein] + phosphate</text>
        <dbReference type="Rhea" id="RHEA:10684"/>
        <dbReference type="Rhea" id="RHEA-COMP:10136"/>
        <dbReference type="Rhea" id="RHEA-COMP:20101"/>
        <dbReference type="ChEBI" id="CHEBI:15377"/>
        <dbReference type="ChEBI" id="CHEBI:43474"/>
        <dbReference type="ChEBI" id="CHEBI:46858"/>
        <dbReference type="ChEBI" id="CHEBI:61978"/>
        <dbReference type="EC" id="3.1.3.48"/>
    </reaction>
</comment>
<evidence type="ECO:0000256" key="8">
    <source>
        <dbReference type="ARBA" id="ARBA00051722"/>
    </source>
</evidence>
<evidence type="ECO:0000256" key="6">
    <source>
        <dbReference type="ARBA" id="ARBA00040312"/>
    </source>
</evidence>
<feature type="active site" description="Proton donor" evidence="9">
    <location>
        <position position="111"/>
    </location>
</feature>
<organism evidence="11">
    <name type="scientific">Staphylococcus simulans</name>
    <dbReference type="NCBI Taxonomy" id="1286"/>
    <lineage>
        <taxon>Bacteria</taxon>
        <taxon>Bacillati</taxon>
        <taxon>Bacillota</taxon>
        <taxon>Bacilli</taxon>
        <taxon>Bacillales</taxon>
        <taxon>Staphylococcaceae</taxon>
        <taxon>Staphylococcus</taxon>
    </lineage>
</organism>
<evidence type="ECO:0000313" key="11">
    <source>
        <dbReference type="EMBL" id="VYU51312.1"/>
    </source>
</evidence>
<dbReference type="GO" id="GO:0004725">
    <property type="term" value="F:protein tyrosine phosphatase activity"/>
    <property type="evidence" value="ECO:0007669"/>
    <property type="project" value="UniProtKB-EC"/>
</dbReference>
<dbReference type="EMBL" id="CACRUO010000062">
    <property type="protein sequence ID" value="VYU51312.1"/>
    <property type="molecule type" value="Genomic_DNA"/>
</dbReference>
<evidence type="ECO:0000256" key="3">
    <source>
        <dbReference type="ARBA" id="ARBA00022801"/>
    </source>
</evidence>
<evidence type="ECO:0000256" key="5">
    <source>
        <dbReference type="ARBA" id="ARBA00037193"/>
    </source>
</evidence>
<comment type="similarity">
    <text evidence="1">Belongs to the low molecular weight phosphotyrosine protein phosphatase family.</text>
</comment>
<evidence type="ECO:0000256" key="1">
    <source>
        <dbReference type="ARBA" id="ARBA00011063"/>
    </source>
</evidence>
<evidence type="ECO:0000256" key="2">
    <source>
        <dbReference type="ARBA" id="ARBA00013064"/>
    </source>
</evidence>
<dbReference type="InterPro" id="IPR050438">
    <property type="entry name" value="LMW_PTPase"/>
</dbReference>
<gene>
    <name evidence="11" type="primary">ptpB</name>
    <name evidence="11" type="ORF">SSLFYP27_02481</name>
</gene>
<dbReference type="PRINTS" id="PR00719">
    <property type="entry name" value="LMWPTPASE"/>
</dbReference>
<dbReference type="Gene3D" id="3.40.50.2300">
    <property type="match status" value="1"/>
</dbReference>
<dbReference type="InterPro" id="IPR036196">
    <property type="entry name" value="Ptyr_pPase_sf"/>
</dbReference>
<dbReference type="InterPro" id="IPR023485">
    <property type="entry name" value="Ptyr_pPase"/>
</dbReference>
<comment type="function">
    <text evidence="5">Dephosphorylates the phosphotyrosine-containing proteins.</text>
</comment>
<feature type="active site" description="Nucleophile" evidence="9">
    <location>
        <position position="13"/>
    </location>
</feature>
<name>A0A6N3FGW1_STASI</name>
<dbReference type="RefSeq" id="WP_156667029.1">
    <property type="nucleotide sequence ID" value="NZ_CACRUO010000062.1"/>
</dbReference>
<sequence length="144" mass="16178">MKIIFVCTGNTCRSPMAESIAKSLMPEHTFYSRGLFAMNGQTAAAHTQSILEGKNLDSPTKACQLSESDLDADLILTMTEGHKQQLEMMYAQPLPVYTLYEFAGQKGEVSDPYGGDLNQYQQIYNELNYLLNEVKLRLEKDVNN</sequence>
<protein>
    <recommendedName>
        <fullName evidence="6">Low molecular weight protein-tyrosine-phosphatase PtpB</fullName>
        <ecNumber evidence="2">3.1.3.48</ecNumber>
    </recommendedName>
    <alternativeName>
        <fullName evidence="7">Phosphotyrosine phosphatase B</fullName>
    </alternativeName>
</protein>
<evidence type="ECO:0000256" key="4">
    <source>
        <dbReference type="ARBA" id="ARBA00022912"/>
    </source>
</evidence>
<evidence type="ECO:0000256" key="7">
    <source>
        <dbReference type="ARBA" id="ARBA00041820"/>
    </source>
</evidence>
<accession>A0A6N3FGW1</accession>
<evidence type="ECO:0000256" key="9">
    <source>
        <dbReference type="PIRSR" id="PIRSR617867-1"/>
    </source>
</evidence>
<dbReference type="EC" id="3.1.3.48" evidence="2"/>
<evidence type="ECO:0000259" key="10">
    <source>
        <dbReference type="SMART" id="SM00226"/>
    </source>
</evidence>
<dbReference type="PANTHER" id="PTHR11717:SF31">
    <property type="entry name" value="LOW MOLECULAR WEIGHT PROTEIN-TYROSINE-PHOSPHATASE ETP-RELATED"/>
    <property type="match status" value="1"/>
</dbReference>
<feature type="domain" description="Phosphotyrosine protein phosphatase I" evidence="10">
    <location>
        <begin position="1"/>
        <end position="137"/>
    </location>
</feature>
<dbReference type="Pfam" id="PF01451">
    <property type="entry name" value="LMWPc"/>
    <property type="match status" value="1"/>
</dbReference>
<feature type="active site" description="Nucleophile" evidence="9">
    <location>
        <position position="7"/>
    </location>
</feature>
<dbReference type="SUPFAM" id="SSF52788">
    <property type="entry name" value="Phosphotyrosine protein phosphatases I"/>
    <property type="match status" value="1"/>
</dbReference>